<proteinExistence type="predicted"/>
<evidence type="ECO:0000313" key="1">
    <source>
        <dbReference type="EMBL" id="CAB0035753.1"/>
    </source>
</evidence>
<evidence type="ECO:0000313" key="2">
    <source>
        <dbReference type="Proteomes" id="UP000479190"/>
    </source>
</evidence>
<organism evidence="1 2">
    <name type="scientific">Trichogramma brassicae</name>
    <dbReference type="NCBI Taxonomy" id="86971"/>
    <lineage>
        <taxon>Eukaryota</taxon>
        <taxon>Metazoa</taxon>
        <taxon>Ecdysozoa</taxon>
        <taxon>Arthropoda</taxon>
        <taxon>Hexapoda</taxon>
        <taxon>Insecta</taxon>
        <taxon>Pterygota</taxon>
        <taxon>Neoptera</taxon>
        <taxon>Endopterygota</taxon>
        <taxon>Hymenoptera</taxon>
        <taxon>Apocrita</taxon>
        <taxon>Proctotrupomorpha</taxon>
        <taxon>Chalcidoidea</taxon>
        <taxon>Trichogrammatidae</taxon>
        <taxon>Trichogramma</taxon>
    </lineage>
</organism>
<feature type="non-terminal residue" evidence="1">
    <location>
        <position position="89"/>
    </location>
</feature>
<accession>A0A6H5IMA2</accession>
<protein>
    <submittedName>
        <fullName evidence="1">Uncharacterized protein</fullName>
    </submittedName>
</protein>
<sequence length="89" mass="10012">MVHVVFTRRQCGVSRVSSKGARSRVALENRFHARRYTTSSERHLEAGSLASRIQGCPLDAPLRPRRNISQAGYSRAAARHIDLFSRYTG</sequence>
<dbReference type="Proteomes" id="UP000479190">
    <property type="component" value="Unassembled WGS sequence"/>
</dbReference>
<dbReference type="AlphaFoldDB" id="A0A6H5IMA2"/>
<gene>
    <name evidence="1" type="ORF">TBRA_LOCUS7639</name>
</gene>
<dbReference type="EMBL" id="CADCXV010000798">
    <property type="protein sequence ID" value="CAB0035753.1"/>
    <property type="molecule type" value="Genomic_DNA"/>
</dbReference>
<keyword evidence="2" id="KW-1185">Reference proteome</keyword>
<reference evidence="1 2" key="1">
    <citation type="submission" date="2020-02" db="EMBL/GenBank/DDBJ databases">
        <authorList>
            <person name="Ferguson B K."/>
        </authorList>
    </citation>
    <scope>NUCLEOTIDE SEQUENCE [LARGE SCALE GENOMIC DNA]</scope>
</reference>
<name>A0A6H5IMA2_9HYME</name>